<feature type="domain" description="PAS" evidence="8">
    <location>
        <begin position="4"/>
        <end position="58"/>
    </location>
</feature>
<gene>
    <name evidence="9" type="ORF">MNBD_NITROSPINAE03-1681</name>
</gene>
<dbReference type="NCBIfam" id="TIGR00229">
    <property type="entry name" value="sensory_box"/>
    <property type="match status" value="1"/>
</dbReference>
<evidence type="ECO:0000256" key="6">
    <source>
        <dbReference type="ARBA" id="ARBA00023012"/>
    </source>
</evidence>
<dbReference type="SMART" id="SM00387">
    <property type="entry name" value="HATPase_c"/>
    <property type="match status" value="1"/>
</dbReference>
<dbReference type="GO" id="GO:0006355">
    <property type="term" value="P:regulation of DNA-templated transcription"/>
    <property type="evidence" value="ECO:0007669"/>
    <property type="project" value="InterPro"/>
</dbReference>
<evidence type="ECO:0000259" key="8">
    <source>
        <dbReference type="PROSITE" id="PS50112"/>
    </source>
</evidence>
<dbReference type="InterPro" id="IPR003594">
    <property type="entry name" value="HATPase_dom"/>
</dbReference>
<dbReference type="SUPFAM" id="SSF47384">
    <property type="entry name" value="Homodimeric domain of signal transducing histidine kinase"/>
    <property type="match status" value="1"/>
</dbReference>
<dbReference type="InterPro" id="IPR036097">
    <property type="entry name" value="HisK_dim/P_sf"/>
</dbReference>
<evidence type="ECO:0000256" key="5">
    <source>
        <dbReference type="ARBA" id="ARBA00022840"/>
    </source>
</evidence>
<protein>
    <recommendedName>
        <fullName evidence="10">Histidine kinase</fullName>
    </recommendedName>
</protein>
<dbReference type="InterPro" id="IPR005467">
    <property type="entry name" value="His_kinase_dom"/>
</dbReference>
<dbReference type="EMBL" id="UOGB01000055">
    <property type="protein sequence ID" value="VAX16425.1"/>
    <property type="molecule type" value="Genomic_DNA"/>
</dbReference>
<dbReference type="SUPFAM" id="SSF55874">
    <property type="entry name" value="ATPase domain of HSP90 chaperone/DNA topoisomerase II/histidine kinase"/>
    <property type="match status" value="1"/>
</dbReference>
<dbReference type="InterPro" id="IPR035965">
    <property type="entry name" value="PAS-like_dom_sf"/>
</dbReference>
<dbReference type="Gene3D" id="3.30.450.20">
    <property type="entry name" value="PAS domain"/>
    <property type="match status" value="1"/>
</dbReference>
<evidence type="ECO:0008006" key="10">
    <source>
        <dbReference type="Google" id="ProtNLM"/>
    </source>
</evidence>
<dbReference type="CDD" id="cd00130">
    <property type="entry name" value="PAS"/>
    <property type="match status" value="1"/>
</dbReference>
<proteinExistence type="predicted"/>
<dbReference type="SUPFAM" id="SSF55785">
    <property type="entry name" value="PYP-like sensor domain (PAS domain)"/>
    <property type="match status" value="1"/>
</dbReference>
<keyword evidence="2" id="KW-0808">Transferase</keyword>
<dbReference type="Gene3D" id="1.10.287.130">
    <property type="match status" value="1"/>
</dbReference>
<evidence type="ECO:0000256" key="1">
    <source>
        <dbReference type="ARBA" id="ARBA00022553"/>
    </source>
</evidence>
<reference evidence="9" key="1">
    <citation type="submission" date="2018-06" db="EMBL/GenBank/DDBJ databases">
        <authorList>
            <person name="Zhirakovskaya E."/>
        </authorList>
    </citation>
    <scope>NUCLEOTIDE SEQUENCE</scope>
</reference>
<accession>A0A3B1CCM8</accession>
<keyword evidence="4" id="KW-0418">Kinase</keyword>
<dbReference type="AlphaFoldDB" id="A0A3B1CCM8"/>
<feature type="domain" description="Histidine kinase" evidence="7">
    <location>
        <begin position="139"/>
        <end position="359"/>
    </location>
</feature>
<dbReference type="SMART" id="SM00388">
    <property type="entry name" value="HisKA"/>
    <property type="match status" value="1"/>
</dbReference>
<organism evidence="9">
    <name type="scientific">hydrothermal vent metagenome</name>
    <dbReference type="NCBI Taxonomy" id="652676"/>
    <lineage>
        <taxon>unclassified sequences</taxon>
        <taxon>metagenomes</taxon>
        <taxon>ecological metagenomes</taxon>
    </lineage>
</organism>
<dbReference type="PRINTS" id="PR00344">
    <property type="entry name" value="BCTRLSENSOR"/>
</dbReference>
<evidence type="ECO:0000256" key="3">
    <source>
        <dbReference type="ARBA" id="ARBA00022741"/>
    </source>
</evidence>
<dbReference type="Gene3D" id="3.30.565.10">
    <property type="entry name" value="Histidine kinase-like ATPase, C-terminal domain"/>
    <property type="match status" value="1"/>
</dbReference>
<dbReference type="InterPro" id="IPR013767">
    <property type="entry name" value="PAS_fold"/>
</dbReference>
<keyword evidence="5" id="KW-0067">ATP-binding</keyword>
<dbReference type="PANTHER" id="PTHR43065">
    <property type="entry name" value="SENSOR HISTIDINE KINASE"/>
    <property type="match status" value="1"/>
</dbReference>
<name>A0A3B1CCM8_9ZZZZ</name>
<dbReference type="InterPro" id="IPR000014">
    <property type="entry name" value="PAS"/>
</dbReference>
<sequence>MSAPPDKFEAILWSFTDAVVILASNGRIEWVNTAAQQLFGISTKQLTGKDAAALFPKDGQVYSEVKRSAKNGVTLIDHDALLDTGKSDPVSVALSVHPVEYDGYKGAAVVLRNISRLKALENSMKLHERVSEIAVLAAGIAHEIKNPLSGVRGSAQLLGAELTDETQKNYTELIIRESDRIDRLLVDLIKLDQSASFEKQELNIYTVLDEVASLLRPMLDEKKIEIIKVFDPSLPYIIGERDRLIQVFLNLLKNAVEASGEGAAIIIKTSLLLPSSGSAPIKKDRKYVIIELIDDGPGIDEDIRPYLFTPFFSKKSGGSGLGLPITLHLVQAHDGLLEINNRKDGKPGTRAVIYLPYSI</sequence>
<keyword evidence="3" id="KW-0547">Nucleotide-binding</keyword>
<dbReference type="Pfam" id="PF00512">
    <property type="entry name" value="HisKA"/>
    <property type="match status" value="1"/>
</dbReference>
<dbReference type="Pfam" id="PF00989">
    <property type="entry name" value="PAS"/>
    <property type="match status" value="1"/>
</dbReference>
<dbReference type="PROSITE" id="PS50109">
    <property type="entry name" value="HIS_KIN"/>
    <property type="match status" value="1"/>
</dbReference>
<evidence type="ECO:0000256" key="2">
    <source>
        <dbReference type="ARBA" id="ARBA00022679"/>
    </source>
</evidence>
<keyword evidence="6" id="KW-0902">Two-component regulatory system</keyword>
<dbReference type="InterPro" id="IPR036890">
    <property type="entry name" value="HATPase_C_sf"/>
</dbReference>
<dbReference type="PANTHER" id="PTHR43065:SF10">
    <property type="entry name" value="PEROXIDE STRESS-ACTIVATED HISTIDINE KINASE MAK3"/>
    <property type="match status" value="1"/>
</dbReference>
<dbReference type="InterPro" id="IPR003661">
    <property type="entry name" value="HisK_dim/P_dom"/>
</dbReference>
<keyword evidence="1" id="KW-0597">Phosphoprotein</keyword>
<dbReference type="Pfam" id="PF02518">
    <property type="entry name" value="HATPase_c"/>
    <property type="match status" value="1"/>
</dbReference>
<dbReference type="CDD" id="cd00082">
    <property type="entry name" value="HisKA"/>
    <property type="match status" value="1"/>
</dbReference>
<evidence type="ECO:0000313" key="9">
    <source>
        <dbReference type="EMBL" id="VAX16425.1"/>
    </source>
</evidence>
<dbReference type="GO" id="GO:0005524">
    <property type="term" value="F:ATP binding"/>
    <property type="evidence" value="ECO:0007669"/>
    <property type="project" value="UniProtKB-KW"/>
</dbReference>
<dbReference type="InterPro" id="IPR004358">
    <property type="entry name" value="Sig_transdc_His_kin-like_C"/>
</dbReference>
<dbReference type="GO" id="GO:0000155">
    <property type="term" value="F:phosphorelay sensor kinase activity"/>
    <property type="evidence" value="ECO:0007669"/>
    <property type="project" value="InterPro"/>
</dbReference>
<dbReference type="PROSITE" id="PS50112">
    <property type="entry name" value="PAS"/>
    <property type="match status" value="1"/>
</dbReference>
<evidence type="ECO:0000259" key="7">
    <source>
        <dbReference type="PROSITE" id="PS50109"/>
    </source>
</evidence>
<dbReference type="SMART" id="SM00091">
    <property type="entry name" value="PAS"/>
    <property type="match status" value="1"/>
</dbReference>
<evidence type="ECO:0000256" key="4">
    <source>
        <dbReference type="ARBA" id="ARBA00022777"/>
    </source>
</evidence>